<protein>
    <submittedName>
        <fullName evidence="1">Uncharacterized protein</fullName>
    </submittedName>
</protein>
<dbReference type="Proteomes" id="UP001595961">
    <property type="component" value="Unassembled WGS sequence"/>
</dbReference>
<keyword evidence="2" id="KW-1185">Reference proteome</keyword>
<gene>
    <name evidence="1" type="ORF">ACFO5W_10325</name>
</gene>
<sequence>MACVWSISQAADQGIDLFPFAAISVERPREVLAAGHNTRSWMIGPGRMISRGPDEVLATRRNHQSSCTKDWLVDPAKKELGVPMCQPGTVSATERRDEEIPTHLPAAPVACEVMAAIRRSASIWAISRTVMANLDGARKAWVPASNVQSNDMGCFLRELRCSKGSKAATKPRQGTPKAA</sequence>
<accession>A0ABV9C226</accession>
<organism evidence="1 2">
    <name type="scientific">Dyella halodurans</name>
    <dbReference type="NCBI Taxonomy" id="1920171"/>
    <lineage>
        <taxon>Bacteria</taxon>
        <taxon>Pseudomonadati</taxon>
        <taxon>Pseudomonadota</taxon>
        <taxon>Gammaproteobacteria</taxon>
        <taxon>Lysobacterales</taxon>
        <taxon>Rhodanobacteraceae</taxon>
        <taxon>Dyella</taxon>
    </lineage>
</organism>
<reference evidence="2" key="1">
    <citation type="journal article" date="2019" name="Int. J. Syst. Evol. Microbiol.">
        <title>The Global Catalogue of Microorganisms (GCM) 10K type strain sequencing project: providing services to taxonomists for standard genome sequencing and annotation.</title>
        <authorList>
            <consortium name="The Broad Institute Genomics Platform"/>
            <consortium name="The Broad Institute Genome Sequencing Center for Infectious Disease"/>
            <person name="Wu L."/>
            <person name="Ma J."/>
        </authorList>
    </citation>
    <scope>NUCLEOTIDE SEQUENCE [LARGE SCALE GENOMIC DNA]</scope>
    <source>
        <strain evidence="2">CCM 4481</strain>
    </source>
</reference>
<evidence type="ECO:0000313" key="1">
    <source>
        <dbReference type="EMBL" id="MFC4527026.1"/>
    </source>
</evidence>
<proteinExistence type="predicted"/>
<name>A0ABV9C226_9GAMM</name>
<dbReference type="EMBL" id="JBHSGA010000017">
    <property type="protein sequence ID" value="MFC4527026.1"/>
    <property type="molecule type" value="Genomic_DNA"/>
</dbReference>
<comment type="caution">
    <text evidence="1">The sequence shown here is derived from an EMBL/GenBank/DDBJ whole genome shotgun (WGS) entry which is preliminary data.</text>
</comment>
<evidence type="ECO:0000313" key="2">
    <source>
        <dbReference type="Proteomes" id="UP001595961"/>
    </source>
</evidence>
<dbReference type="RefSeq" id="WP_266148928.1">
    <property type="nucleotide sequence ID" value="NZ_CP064028.1"/>
</dbReference>